<accession>A0A2Z4FIH0</accession>
<evidence type="ECO:0000313" key="2">
    <source>
        <dbReference type="EMBL" id="AWV88524.1"/>
    </source>
</evidence>
<feature type="compositionally biased region" description="Low complexity" evidence="1">
    <location>
        <begin position="707"/>
        <end position="725"/>
    </location>
</feature>
<name>A0A2Z4FIH0_9DELT</name>
<dbReference type="Proteomes" id="UP000249799">
    <property type="component" value="Chromosome"/>
</dbReference>
<gene>
    <name evidence="2" type="ORF">DN745_03865</name>
</gene>
<reference evidence="2 3" key="1">
    <citation type="submission" date="2018-06" db="EMBL/GenBank/DDBJ databases">
        <title>Lujinxingia sediminis gen. nov. sp. nov., a new facultative anaerobic member of the class Deltaproteobacteria, and proposal of Lujinxingaceae fam. nov.</title>
        <authorList>
            <person name="Guo L.-Y."/>
            <person name="Li C.-M."/>
            <person name="Wang S."/>
            <person name="Du Z.-J."/>
        </authorList>
    </citation>
    <scope>NUCLEOTIDE SEQUENCE [LARGE SCALE GENOMIC DNA]</scope>
    <source>
        <strain evidence="2 3">FA350</strain>
    </source>
</reference>
<feature type="region of interest" description="Disordered" evidence="1">
    <location>
        <begin position="692"/>
        <end position="725"/>
    </location>
</feature>
<dbReference type="EMBL" id="CP030032">
    <property type="protein sequence ID" value="AWV88524.1"/>
    <property type="molecule type" value="Genomic_DNA"/>
</dbReference>
<evidence type="ECO:0000313" key="3">
    <source>
        <dbReference type="Proteomes" id="UP000249799"/>
    </source>
</evidence>
<sequence>MSNKVDGGQSSFDQAADAISGFFGIGEEPDACANTAPQTPQKPGPDTAQDGDALDQLGDVAGTFWNEMTGAAGRAAGDAAKIVGGAVNEVVNDAAKSVEQVVHGAAEEISTTVDSVQRGIHEAVDKTTKAAVKEVRDEVNQAVEDLHKIAEVPADILGAAKEVFLAAEEIKVEFAESLDKVIEQYPEEVLADFALEVLDGAVDLAGDVASGVADYALDAVIEAVDRDTAESDELRDQVTKVAVEFVTAHREVIDDAADLVTSALTSEIADAYLSIMPPMAGGLQAKACRAAWLQVAAGVKSSTRVAEQLANNPAQRQALTRTPTAQDISARLERLSVNETADTSTGLNLEFHSGVGGEVGQAFQTSVARTGPETYQVSFDLSRSGGIGVGEKLQALGFSGNFVASLQGKTTLEVSGPNAAYNAALLVAASNGTIADLLRLKDLTGVTLVSGALGRGAAVDLDAFSGKFNAGADIEARYMSIDGQMHHGVTATIKAKIGIDSGGIQLGDELSEAYLNDPSTGAPAIDALLDVVPNTLVTDLKKVYGPTAKLTLLAEPSISASLFAPEGQLSPIRAEIAVQMDLQVGRSTLKASNSLVIPDVGKLAKAIGMSVDDLSKKLSSGELSAQDLQKNYSNIEGLIESGGPEVVLETVDQFSVNALGFHFSDGTTTRTTIYAPPEYEGGTIGAQLRTAYQKEQATDQPQPAPDPLASAARQSQLSAHSAVRV</sequence>
<dbReference type="RefSeq" id="WP_111332356.1">
    <property type="nucleotide sequence ID" value="NZ_CP030032.1"/>
</dbReference>
<evidence type="ECO:0000256" key="1">
    <source>
        <dbReference type="SAM" id="MobiDB-lite"/>
    </source>
</evidence>
<protein>
    <submittedName>
        <fullName evidence="2">Uncharacterized protein</fullName>
    </submittedName>
</protein>
<dbReference type="KEGG" id="bsed:DN745_03865"/>
<dbReference type="AlphaFoldDB" id="A0A2Z4FIH0"/>
<feature type="region of interest" description="Disordered" evidence="1">
    <location>
        <begin position="26"/>
        <end position="54"/>
    </location>
</feature>
<organism evidence="2 3">
    <name type="scientific">Bradymonas sediminis</name>
    <dbReference type="NCBI Taxonomy" id="1548548"/>
    <lineage>
        <taxon>Bacteria</taxon>
        <taxon>Deltaproteobacteria</taxon>
        <taxon>Bradymonadales</taxon>
        <taxon>Bradymonadaceae</taxon>
        <taxon>Bradymonas</taxon>
    </lineage>
</organism>
<keyword evidence="3" id="KW-1185">Reference proteome</keyword>
<proteinExistence type="predicted"/>